<dbReference type="Pfam" id="PF06094">
    <property type="entry name" value="GGACT"/>
    <property type="match status" value="1"/>
</dbReference>
<name>A0A5B8R9G3_9ZZZZ</name>
<dbReference type="InterPro" id="IPR009288">
    <property type="entry name" value="AIG2-like_dom"/>
</dbReference>
<organism evidence="3">
    <name type="scientific">uncultured organism</name>
    <dbReference type="NCBI Taxonomy" id="155900"/>
    <lineage>
        <taxon>unclassified sequences</taxon>
        <taxon>environmental samples</taxon>
    </lineage>
</organism>
<protein>
    <recommendedName>
        <fullName evidence="2">Gamma-glutamylcyclotransferase AIG2-like domain-containing protein</fullName>
    </recommendedName>
</protein>
<dbReference type="AlphaFoldDB" id="A0A5B8R9G3"/>
<proteinExistence type="predicted"/>
<dbReference type="EMBL" id="MN079077">
    <property type="protein sequence ID" value="QEA03962.1"/>
    <property type="molecule type" value="Genomic_DNA"/>
</dbReference>
<gene>
    <name evidence="3" type="ORF">KBTEX_00263</name>
</gene>
<reference evidence="3" key="1">
    <citation type="submission" date="2019-06" db="EMBL/GenBank/DDBJ databases">
        <authorList>
            <person name="Murdoch R.W."/>
            <person name="Fathepure B."/>
        </authorList>
    </citation>
    <scope>NUCLEOTIDE SEQUENCE</scope>
</reference>
<dbReference type="InterPro" id="IPR017939">
    <property type="entry name" value="G-Glutamylcylcotransferase"/>
</dbReference>
<evidence type="ECO:0000313" key="3">
    <source>
        <dbReference type="EMBL" id="QEA03962.1"/>
    </source>
</evidence>
<feature type="domain" description="Gamma-glutamylcyclotransferase AIG2-like" evidence="2">
    <location>
        <begin position="3"/>
        <end position="100"/>
    </location>
</feature>
<dbReference type="InterPro" id="IPR036568">
    <property type="entry name" value="GGCT-like_sf"/>
</dbReference>
<keyword evidence="1" id="KW-0456">Lyase</keyword>
<dbReference type="InterPro" id="IPR013024">
    <property type="entry name" value="GGCT-like"/>
</dbReference>
<dbReference type="GO" id="GO:0003839">
    <property type="term" value="F:gamma-glutamylcyclotransferase activity"/>
    <property type="evidence" value="ECO:0007669"/>
    <property type="project" value="InterPro"/>
</dbReference>
<evidence type="ECO:0000259" key="2">
    <source>
        <dbReference type="Pfam" id="PF06094"/>
    </source>
</evidence>
<dbReference type="Gene3D" id="3.10.490.10">
    <property type="entry name" value="Gamma-glutamyl cyclotransferase-like"/>
    <property type="match status" value="1"/>
</dbReference>
<dbReference type="SUPFAM" id="SSF110857">
    <property type="entry name" value="Gamma-glutamyl cyclotransferase-like"/>
    <property type="match status" value="1"/>
</dbReference>
<dbReference type="CDD" id="cd06661">
    <property type="entry name" value="GGCT_like"/>
    <property type="match status" value="1"/>
</dbReference>
<evidence type="ECO:0000256" key="1">
    <source>
        <dbReference type="ARBA" id="ARBA00023239"/>
    </source>
</evidence>
<dbReference type="PANTHER" id="PTHR12935">
    <property type="entry name" value="GAMMA-GLUTAMYLCYCLOTRANSFERASE"/>
    <property type="match status" value="1"/>
</dbReference>
<sequence length="141" mass="15770">MLYFAYGANTDPVGMTERCPRARLQGRATLAGYRLEFRREADVTPCNGASVEGLIWQITGDCLAALDAFEEYPEVYDRLRLPVRRAVGGDPAAWVYVMVPRPPLAPPNLAYLSTLRRGYTAHRLPTEQLNTALDRARDGTR</sequence>
<dbReference type="PANTHER" id="PTHR12935:SF0">
    <property type="entry name" value="GAMMA-GLUTAMYLCYCLOTRANSFERASE"/>
    <property type="match status" value="1"/>
</dbReference>
<accession>A0A5B8R9G3</accession>